<dbReference type="PRINTS" id="PR00742">
    <property type="entry name" value="GLHYDRLASE35"/>
</dbReference>
<comment type="similarity">
    <text evidence="2 7">Belongs to the glycosyl hydrolase 35 family.</text>
</comment>
<dbReference type="Pfam" id="PF01301">
    <property type="entry name" value="Glyco_hydro_35"/>
    <property type="match status" value="1"/>
</dbReference>
<gene>
    <name evidence="9" type="ORF">IFM89_010216</name>
</gene>
<feature type="domain" description="Glycoside hydrolase 35 catalytic" evidence="8">
    <location>
        <begin position="549"/>
        <end position="823"/>
    </location>
</feature>
<evidence type="ECO:0000256" key="1">
    <source>
        <dbReference type="ARBA" id="ARBA00001412"/>
    </source>
</evidence>
<proteinExistence type="inferred from homology"/>
<dbReference type="InterPro" id="IPR031330">
    <property type="entry name" value="Gly_Hdrlase_35_cat"/>
</dbReference>
<protein>
    <recommendedName>
        <fullName evidence="3">beta-galactosidase</fullName>
        <ecNumber evidence="3">3.2.1.23</ecNumber>
    </recommendedName>
</protein>
<sequence length="823" mass="92357">MVRGESSRSTSQTKIEQLQVEMQNLFSSKEMKVVDIKCKNSDSITDGKNMLLGKLYGERKMNVQDIIDELHRGFYKLQFDNTTEYDHVRKNGPWFVHGFIISIKKWKIPTKLEEDSSFDLVKLWVQIFGLLENKINEENIKFIGLSLGKIPIRNKGAPGNQNWGGTGIMATPPIAKHVARQYLGTVGSDQEVAHSILFPQTDTTVGSGNLSMSDRIVESQICVGLRNSSTCVMRSMGLGLTSESNSSGETIRPAITDSCSGSLVLWESRLGSIDMDLDLTGGGGSSVKEQGLVCLDETQLEYTLLNPSSTVNSSGNVLEEFSSDSSVSDALDIVMLVLPITVVNPSEQVLVMFMAHTHQELVGYEADIEGLGEQPEPLALDSSSVVRRLQFQVKSYVVLIRLGSQNGEFRQESGEILGCKITRNETRFKHRMPNRERTIKRSTLEAEKCQKAFSTGNPETLNFVPQLSLYEHSDFDLIVHVIPNYCITIRFDASFQSTLGWAAARCIAWDNVGKVVGAATRRFKGRSAKETEMVAAKVVILLAISSGSTPGMWPDLIQKSKEGGLDAIETYVFWNAHEPHRHEYNFTRNLDLVRFLKIVQDVGLYVVLCIGPYVCAEWNYGGFPVWLHNMLGVELRTDNDAYKSKMQNFTTYIVDLMKKDKLLASQGDPIILFQIENEYDNIMSAYGDVGKTHINWCTSFAESLDIGVPWIMCQQSDAPQPMINTCNGFYCDYFQPNSPNSPKMWNENWTGWFKKWGGKDPHRIAKDVAYIVARFFQRGGTFQNYSMYHGGTNFGRTTSGLYIARSYDYDTPLDEYGNLNQPK</sequence>
<dbReference type="InterPro" id="IPR001944">
    <property type="entry name" value="Glycoside_Hdrlase_35"/>
</dbReference>
<comment type="catalytic activity">
    <reaction evidence="1">
        <text>Hydrolysis of terminal non-reducing beta-D-galactose residues in beta-D-galactosides.</text>
        <dbReference type="EC" id="3.2.1.23"/>
    </reaction>
</comment>
<comment type="caution">
    <text evidence="9">The sequence shown here is derived from an EMBL/GenBank/DDBJ whole genome shotgun (WGS) entry which is preliminary data.</text>
</comment>
<keyword evidence="4" id="KW-0732">Signal</keyword>
<dbReference type="EC" id="3.2.1.23" evidence="3"/>
<name>A0A835LDH6_9MAGN</name>
<dbReference type="EMBL" id="JADFTS010000009">
    <property type="protein sequence ID" value="KAF9588457.1"/>
    <property type="molecule type" value="Genomic_DNA"/>
</dbReference>
<accession>A0A835LDH6</accession>
<evidence type="ECO:0000256" key="5">
    <source>
        <dbReference type="ARBA" id="ARBA00022801"/>
    </source>
</evidence>
<keyword evidence="6" id="KW-0326">Glycosidase</keyword>
<dbReference type="FunFam" id="3.20.20.80:FF:000006">
    <property type="entry name" value="Beta-galactosidase"/>
    <property type="match status" value="1"/>
</dbReference>
<evidence type="ECO:0000256" key="3">
    <source>
        <dbReference type="ARBA" id="ARBA00012756"/>
    </source>
</evidence>
<dbReference type="InterPro" id="IPR017853">
    <property type="entry name" value="GH"/>
</dbReference>
<evidence type="ECO:0000259" key="8">
    <source>
        <dbReference type="Pfam" id="PF01301"/>
    </source>
</evidence>
<evidence type="ECO:0000256" key="7">
    <source>
        <dbReference type="RuleBase" id="RU003679"/>
    </source>
</evidence>
<dbReference type="PANTHER" id="PTHR23421">
    <property type="entry name" value="BETA-GALACTOSIDASE RELATED"/>
    <property type="match status" value="1"/>
</dbReference>
<organism evidence="9 10">
    <name type="scientific">Coptis chinensis</name>
    <dbReference type="NCBI Taxonomy" id="261450"/>
    <lineage>
        <taxon>Eukaryota</taxon>
        <taxon>Viridiplantae</taxon>
        <taxon>Streptophyta</taxon>
        <taxon>Embryophyta</taxon>
        <taxon>Tracheophyta</taxon>
        <taxon>Spermatophyta</taxon>
        <taxon>Magnoliopsida</taxon>
        <taxon>Ranunculales</taxon>
        <taxon>Ranunculaceae</taxon>
        <taxon>Coptidoideae</taxon>
        <taxon>Coptis</taxon>
    </lineage>
</organism>
<keyword evidence="5" id="KW-0378">Hydrolase</keyword>
<evidence type="ECO:0000256" key="6">
    <source>
        <dbReference type="ARBA" id="ARBA00023295"/>
    </source>
</evidence>
<reference evidence="9 10" key="1">
    <citation type="submission" date="2020-10" db="EMBL/GenBank/DDBJ databases">
        <title>The Coptis chinensis genome and diversification of protoberbering-type alkaloids.</title>
        <authorList>
            <person name="Wang B."/>
            <person name="Shu S."/>
            <person name="Song C."/>
            <person name="Liu Y."/>
        </authorList>
    </citation>
    <scope>NUCLEOTIDE SEQUENCE [LARGE SCALE GENOMIC DNA]</scope>
    <source>
        <strain evidence="9">HL-2020</strain>
        <tissue evidence="9">Leaf</tissue>
    </source>
</reference>
<dbReference type="AlphaFoldDB" id="A0A835LDH6"/>
<evidence type="ECO:0000313" key="9">
    <source>
        <dbReference type="EMBL" id="KAF9588457.1"/>
    </source>
</evidence>
<dbReference type="Proteomes" id="UP000631114">
    <property type="component" value="Unassembled WGS sequence"/>
</dbReference>
<dbReference type="Gene3D" id="3.20.20.80">
    <property type="entry name" value="Glycosidases"/>
    <property type="match status" value="1"/>
</dbReference>
<evidence type="ECO:0000256" key="2">
    <source>
        <dbReference type="ARBA" id="ARBA00009809"/>
    </source>
</evidence>
<evidence type="ECO:0000313" key="10">
    <source>
        <dbReference type="Proteomes" id="UP000631114"/>
    </source>
</evidence>
<evidence type="ECO:0000256" key="4">
    <source>
        <dbReference type="ARBA" id="ARBA00022729"/>
    </source>
</evidence>
<keyword evidence="10" id="KW-1185">Reference proteome</keyword>
<dbReference type="OrthoDB" id="1750606at2759"/>
<dbReference type="GO" id="GO:0005975">
    <property type="term" value="P:carbohydrate metabolic process"/>
    <property type="evidence" value="ECO:0007669"/>
    <property type="project" value="InterPro"/>
</dbReference>
<dbReference type="SUPFAM" id="SSF51445">
    <property type="entry name" value="(Trans)glycosidases"/>
    <property type="match status" value="1"/>
</dbReference>
<dbReference type="GO" id="GO:0004565">
    <property type="term" value="F:beta-galactosidase activity"/>
    <property type="evidence" value="ECO:0007669"/>
    <property type="project" value="UniProtKB-EC"/>
</dbReference>